<keyword evidence="2" id="KW-1185">Reference proteome</keyword>
<dbReference type="Proteomes" id="UP000006552">
    <property type="component" value="Chromosome"/>
</dbReference>
<dbReference type="KEGG" id="eba:ebA2017"/>
<dbReference type="HOGENOM" id="CLU_2894112_0_0_4"/>
<dbReference type="STRING" id="76114.ebA2017"/>
<proteinExistence type="predicted"/>
<dbReference type="AlphaFoldDB" id="Q5P618"/>
<name>Q5P618_AROAE</name>
<protein>
    <submittedName>
        <fullName evidence="1">Uncharacterized protein</fullName>
    </submittedName>
</protein>
<accession>Q5P618</accession>
<reference evidence="1 2" key="1">
    <citation type="journal article" date="2005" name="Arch. Microbiol.">
        <title>The genome sequence of an anaerobic aromatic-degrading denitrifying bacterium, strain EbN1.</title>
        <authorList>
            <person name="Rabus R."/>
            <person name="Kube M."/>
            <person name="Heider J."/>
            <person name="Beck A."/>
            <person name="Heitmann K."/>
            <person name="Widdel F."/>
            <person name="Reinhardt R."/>
        </authorList>
    </citation>
    <scope>NUCLEOTIDE SEQUENCE [LARGE SCALE GENOMIC DNA]</scope>
    <source>
        <strain evidence="1 2">EbN1</strain>
    </source>
</reference>
<evidence type="ECO:0000313" key="1">
    <source>
        <dbReference type="EMBL" id="CAI07243.1"/>
    </source>
</evidence>
<organism evidence="1 2">
    <name type="scientific">Aromatoleum aromaticum (strain DSM 19018 / LMG 30748 / EbN1)</name>
    <name type="common">Azoarcus sp. (strain EbN1)</name>
    <dbReference type="NCBI Taxonomy" id="76114"/>
    <lineage>
        <taxon>Bacteria</taxon>
        <taxon>Pseudomonadati</taxon>
        <taxon>Pseudomonadota</taxon>
        <taxon>Betaproteobacteria</taxon>
        <taxon>Rhodocyclales</taxon>
        <taxon>Rhodocyclaceae</taxon>
        <taxon>Aromatoleum</taxon>
    </lineage>
</organism>
<evidence type="ECO:0000313" key="2">
    <source>
        <dbReference type="Proteomes" id="UP000006552"/>
    </source>
</evidence>
<gene>
    <name evidence="1" type="ORF">ebA2017</name>
</gene>
<sequence>MPVRRFPAGPLFASSLMQYRIDGGKYDIRPQFEDRAVSPDGGIRSFSSYCEEEKSDLVIFSQ</sequence>
<dbReference type="EMBL" id="CR555306">
    <property type="protein sequence ID" value="CAI07243.1"/>
    <property type="molecule type" value="Genomic_DNA"/>
</dbReference>